<comment type="catalytic activity">
    <reaction evidence="1">
        <text>D-glucosamine 6-phosphate + acetyl-CoA = N-acetyl-D-glucosamine 6-phosphate + CoA + H(+)</text>
        <dbReference type="Rhea" id="RHEA:10292"/>
        <dbReference type="ChEBI" id="CHEBI:15378"/>
        <dbReference type="ChEBI" id="CHEBI:57287"/>
        <dbReference type="ChEBI" id="CHEBI:57288"/>
        <dbReference type="ChEBI" id="CHEBI:57513"/>
        <dbReference type="ChEBI" id="CHEBI:58725"/>
        <dbReference type="EC" id="2.3.1.4"/>
    </reaction>
</comment>
<reference evidence="3 4" key="1">
    <citation type="submission" date="2015-07" db="EMBL/GenBank/DDBJ databases">
        <title>The genome of Pseudoloma neurophilia, a relevant intracellular parasite of the zebrafish.</title>
        <authorList>
            <person name="Ndikumana S."/>
            <person name="Pelin A."/>
            <person name="Sanders J."/>
            <person name="Corradi N."/>
        </authorList>
    </citation>
    <scope>NUCLEOTIDE SEQUENCE [LARGE SCALE GENOMIC DNA]</scope>
    <source>
        <strain evidence="3 4">MK1</strain>
    </source>
</reference>
<comment type="caution">
    <text evidence="3">The sequence shown here is derived from an EMBL/GenBank/DDBJ whole genome shotgun (WGS) entry which is preliminary data.</text>
</comment>
<evidence type="ECO:0000259" key="2">
    <source>
        <dbReference type="PROSITE" id="PS51186"/>
    </source>
</evidence>
<proteinExistence type="inferred from homology"/>
<comment type="similarity">
    <text evidence="1">Belongs to the acetyltransferase family. GNA1 subfamily.</text>
</comment>
<dbReference type="EC" id="2.3.1.4" evidence="1"/>
<dbReference type="Gene3D" id="3.40.630.30">
    <property type="match status" value="1"/>
</dbReference>
<protein>
    <recommendedName>
        <fullName evidence="1">Glucosamine 6-phosphate N-acetyltransferase</fullName>
        <ecNumber evidence="1">2.3.1.4</ecNumber>
    </recommendedName>
</protein>
<accession>A0A0R0LVD3</accession>
<feature type="domain" description="N-acetyltransferase" evidence="2">
    <location>
        <begin position="3"/>
        <end position="150"/>
    </location>
</feature>
<keyword evidence="1" id="KW-0012">Acyltransferase</keyword>
<gene>
    <name evidence="3" type="ORF">M153_11090002604</name>
</gene>
<evidence type="ECO:0000256" key="1">
    <source>
        <dbReference type="RuleBase" id="RU365086"/>
    </source>
</evidence>
<dbReference type="PROSITE" id="PS51186">
    <property type="entry name" value="GNAT"/>
    <property type="match status" value="1"/>
</dbReference>
<dbReference type="AlphaFoldDB" id="A0A0R0LVD3"/>
<dbReference type="GO" id="GO:0004343">
    <property type="term" value="F:glucosamine 6-phosphate N-acetyltransferase activity"/>
    <property type="evidence" value="ECO:0007669"/>
    <property type="project" value="UniProtKB-UniRule"/>
</dbReference>
<dbReference type="UniPathway" id="UPA00113">
    <property type="reaction ID" value="UER00529"/>
</dbReference>
<sequence length="150" mass="17384">MEIVCREIERNDFGNNFPEILAQLTVLGDVKNPLSIYDNMIKKEDYKIFIIKISDDPRIIGAATLHLERKFIHGGKPVGNIEDVVVDENHRAKGFGRILVEKCYREAKRLGCYKAKLTCSEKNVAFYEKLGFERKGVEMGMYFEYDKQQE</sequence>
<dbReference type="PANTHER" id="PTHR13355:SF11">
    <property type="entry name" value="GLUCOSAMINE 6-PHOSPHATE N-ACETYLTRANSFERASE"/>
    <property type="match status" value="1"/>
</dbReference>
<dbReference type="InterPro" id="IPR000182">
    <property type="entry name" value="GNAT_dom"/>
</dbReference>
<dbReference type="CDD" id="cd04301">
    <property type="entry name" value="NAT_SF"/>
    <property type="match status" value="1"/>
</dbReference>
<dbReference type="PANTHER" id="PTHR13355">
    <property type="entry name" value="GLUCOSAMINE 6-PHOSPHATE N-ACETYLTRANSFERASE"/>
    <property type="match status" value="1"/>
</dbReference>
<dbReference type="EMBL" id="LGUB01000389">
    <property type="protein sequence ID" value="KRH93318.1"/>
    <property type="molecule type" value="Genomic_DNA"/>
</dbReference>
<evidence type="ECO:0000313" key="4">
    <source>
        <dbReference type="Proteomes" id="UP000051530"/>
    </source>
</evidence>
<comment type="pathway">
    <text evidence="1">Nucleotide-sugar biosynthesis; UDP-N-acetyl-alpha-D-glucosamine biosynthesis; N-acetyl-alpha-D-glucosamine 1-phosphate from alpha-D-glucosamine 6-phosphate (route I): step 1/2.</text>
</comment>
<name>A0A0R0LVD3_9MICR</name>
<dbReference type="InterPro" id="IPR016181">
    <property type="entry name" value="Acyl_CoA_acyltransferase"/>
</dbReference>
<dbReference type="OrthoDB" id="10039976at2759"/>
<dbReference type="VEuPathDB" id="MicrosporidiaDB:M153_11090002604"/>
<dbReference type="Pfam" id="PF00583">
    <property type="entry name" value="Acetyltransf_1"/>
    <property type="match status" value="1"/>
</dbReference>
<evidence type="ECO:0000313" key="3">
    <source>
        <dbReference type="EMBL" id="KRH93318.1"/>
    </source>
</evidence>
<dbReference type="SUPFAM" id="SSF55729">
    <property type="entry name" value="Acyl-CoA N-acyltransferases (Nat)"/>
    <property type="match status" value="1"/>
</dbReference>
<dbReference type="Proteomes" id="UP000051530">
    <property type="component" value="Unassembled WGS sequence"/>
</dbReference>
<keyword evidence="1 3" id="KW-0808">Transferase</keyword>
<keyword evidence="4" id="KW-1185">Reference proteome</keyword>
<organism evidence="3 4">
    <name type="scientific">Pseudoloma neurophilia</name>
    <dbReference type="NCBI Taxonomy" id="146866"/>
    <lineage>
        <taxon>Eukaryota</taxon>
        <taxon>Fungi</taxon>
        <taxon>Fungi incertae sedis</taxon>
        <taxon>Microsporidia</taxon>
        <taxon>Pseudoloma</taxon>
    </lineage>
</organism>
<dbReference type="InterPro" id="IPR039143">
    <property type="entry name" value="GNPNAT1-like"/>
</dbReference>
<dbReference type="GO" id="GO:0006048">
    <property type="term" value="P:UDP-N-acetylglucosamine biosynthetic process"/>
    <property type="evidence" value="ECO:0007669"/>
    <property type="project" value="UniProtKB-UniRule"/>
</dbReference>